<dbReference type="HAMAP" id="MF_00523">
    <property type="entry name" value="LpxD"/>
    <property type="match status" value="1"/>
</dbReference>
<evidence type="ECO:0000256" key="3">
    <source>
        <dbReference type="ARBA" id="ARBA00022679"/>
    </source>
</evidence>
<accession>A0A4R6M6E0</accession>
<keyword evidence="10" id="KW-1185">Reference proteome</keyword>
<dbReference type="UniPathway" id="UPA00973"/>
<dbReference type="GO" id="GO:0016020">
    <property type="term" value="C:membrane"/>
    <property type="evidence" value="ECO:0007669"/>
    <property type="project" value="GOC"/>
</dbReference>
<dbReference type="Gene3D" id="3.40.1390.10">
    <property type="entry name" value="MurE/MurF, N-terminal domain"/>
    <property type="match status" value="1"/>
</dbReference>
<dbReference type="RefSeq" id="WP_133504686.1">
    <property type="nucleotide sequence ID" value="NZ_SNXC01000014.1"/>
</dbReference>
<dbReference type="AlphaFoldDB" id="A0A4R6M6E0"/>
<dbReference type="SUPFAM" id="SSF51161">
    <property type="entry name" value="Trimeric LpxA-like enzymes"/>
    <property type="match status" value="1"/>
</dbReference>
<sequence>MSYRLGELADLVCGEVVGNPDYLIQSLSTLDAATPVQLSFLANPKYANQLKTTNAGAVLIKDASLVSSQGNAIVVGNPYLAFATITKHFERDTSIFSKSDSDRVSPDARIAKSATIGVDCVIEPNVIVGENVVLEDRCYLGAGTVLSRNVKVGEGTRTFPNVTVYHDVELGKNCIVHSGAVIGSDGFGFALSKNGWVKFHQIGSVEVGNNVEIGANTTIDRGALENTKIGHGVKIDNQVQIAHNVVIGDNSAIAGCAAVAGSTTIGKNCTIAGGVGIVGHLTITDNVHITAMTLVSKSINKSGSYSSGTGVDTTDKWRRSAARFRRIDDMAKQISELEKQVKKLLIEG</sequence>
<dbReference type="OrthoDB" id="9784739at2"/>
<keyword evidence="2 7" id="KW-0441">Lipid A biosynthesis</keyword>
<dbReference type="Gene3D" id="1.20.5.170">
    <property type="match status" value="1"/>
</dbReference>
<dbReference type="EC" id="2.3.1.191" evidence="7"/>
<dbReference type="GO" id="GO:0016410">
    <property type="term" value="F:N-acyltransferase activity"/>
    <property type="evidence" value="ECO:0007669"/>
    <property type="project" value="InterPro"/>
</dbReference>
<dbReference type="GO" id="GO:0103118">
    <property type="term" value="F:UDP-3-O-[(3R)-3-hydroxyacyl]-glucosamine N-acyltransferase activity"/>
    <property type="evidence" value="ECO:0007669"/>
    <property type="project" value="UniProtKB-EC"/>
</dbReference>
<dbReference type="Pfam" id="PF04613">
    <property type="entry name" value="LpxD"/>
    <property type="match status" value="1"/>
</dbReference>
<dbReference type="EMBL" id="SNXC01000014">
    <property type="protein sequence ID" value="TDO96395.1"/>
    <property type="molecule type" value="Genomic_DNA"/>
</dbReference>
<name>A0A4R6M6E0_9GAMM</name>
<gene>
    <name evidence="7" type="primary">lpxD</name>
    <name evidence="9" type="ORF">DFP79_2969</name>
</gene>
<comment type="similarity">
    <text evidence="7">Belongs to the transferase hexapeptide repeat family. LpxD subfamily.</text>
</comment>
<reference evidence="9 10" key="1">
    <citation type="submission" date="2019-03" db="EMBL/GenBank/DDBJ databases">
        <title>Genomic Encyclopedia of Type Strains, Phase III (KMG-III): the genomes of soil and plant-associated and newly described type strains.</title>
        <authorList>
            <person name="Whitman W."/>
        </authorList>
    </citation>
    <scope>NUCLEOTIDE SEQUENCE [LARGE SCALE GENOMIC DNA]</scope>
    <source>
        <strain evidence="9 10">CECT 7378</strain>
    </source>
</reference>
<evidence type="ECO:0000313" key="10">
    <source>
        <dbReference type="Proteomes" id="UP000294656"/>
    </source>
</evidence>
<keyword evidence="1 7" id="KW-0444">Lipid biosynthesis</keyword>
<dbReference type="InterPro" id="IPR007691">
    <property type="entry name" value="LpxD"/>
</dbReference>
<dbReference type="PANTHER" id="PTHR43378">
    <property type="entry name" value="UDP-3-O-ACYLGLUCOSAMINE N-ACYLTRANSFERASE"/>
    <property type="match status" value="1"/>
</dbReference>
<proteinExistence type="inferred from homology"/>
<feature type="domain" description="UDP-3-O-[3-hydroxymyristoyl] glucosamine N-acyltransferase non-repeat region" evidence="8">
    <location>
        <begin position="21"/>
        <end position="87"/>
    </location>
</feature>
<dbReference type="NCBIfam" id="NF002060">
    <property type="entry name" value="PRK00892.1"/>
    <property type="match status" value="1"/>
</dbReference>
<evidence type="ECO:0000256" key="4">
    <source>
        <dbReference type="ARBA" id="ARBA00022737"/>
    </source>
</evidence>
<dbReference type="CDD" id="cd03352">
    <property type="entry name" value="LbH_LpxD"/>
    <property type="match status" value="1"/>
</dbReference>
<feature type="active site" description="Proton acceptor" evidence="7">
    <location>
        <position position="243"/>
    </location>
</feature>
<keyword evidence="3 7" id="KW-0808">Transferase</keyword>
<comment type="catalytic activity">
    <reaction evidence="7">
        <text>a UDP-3-O-[(3R)-3-hydroxyacyl]-alpha-D-glucosamine + a (3R)-hydroxyacyl-[ACP] = a UDP-2-N,3-O-bis[(3R)-3-hydroxyacyl]-alpha-D-glucosamine + holo-[ACP] + H(+)</text>
        <dbReference type="Rhea" id="RHEA:53836"/>
        <dbReference type="Rhea" id="RHEA-COMP:9685"/>
        <dbReference type="Rhea" id="RHEA-COMP:9945"/>
        <dbReference type="ChEBI" id="CHEBI:15378"/>
        <dbReference type="ChEBI" id="CHEBI:64479"/>
        <dbReference type="ChEBI" id="CHEBI:78827"/>
        <dbReference type="ChEBI" id="CHEBI:137740"/>
        <dbReference type="ChEBI" id="CHEBI:137748"/>
        <dbReference type="EC" id="2.3.1.191"/>
    </reaction>
</comment>
<comment type="subunit">
    <text evidence="7">Homotrimer.</text>
</comment>
<evidence type="ECO:0000256" key="1">
    <source>
        <dbReference type="ARBA" id="ARBA00022516"/>
    </source>
</evidence>
<evidence type="ECO:0000313" key="9">
    <source>
        <dbReference type="EMBL" id="TDO96395.1"/>
    </source>
</evidence>
<dbReference type="PANTHER" id="PTHR43378:SF2">
    <property type="entry name" value="UDP-3-O-ACYLGLUCOSAMINE N-ACYLTRANSFERASE 1, MITOCHONDRIAL-RELATED"/>
    <property type="match status" value="1"/>
</dbReference>
<evidence type="ECO:0000256" key="6">
    <source>
        <dbReference type="ARBA" id="ARBA00023315"/>
    </source>
</evidence>
<dbReference type="GO" id="GO:0009245">
    <property type="term" value="P:lipid A biosynthetic process"/>
    <property type="evidence" value="ECO:0007669"/>
    <property type="project" value="UniProtKB-UniRule"/>
</dbReference>
<evidence type="ECO:0000259" key="8">
    <source>
        <dbReference type="Pfam" id="PF04613"/>
    </source>
</evidence>
<keyword evidence="5 7" id="KW-0443">Lipid metabolism</keyword>
<evidence type="ECO:0000256" key="7">
    <source>
        <dbReference type="HAMAP-Rule" id="MF_00523"/>
    </source>
</evidence>
<evidence type="ECO:0000256" key="5">
    <source>
        <dbReference type="ARBA" id="ARBA00023098"/>
    </source>
</evidence>
<dbReference type="InterPro" id="IPR011004">
    <property type="entry name" value="Trimer_LpxA-like_sf"/>
</dbReference>
<keyword evidence="4 7" id="KW-0677">Repeat</keyword>
<dbReference type="Proteomes" id="UP000294656">
    <property type="component" value="Unassembled WGS sequence"/>
</dbReference>
<organism evidence="9 10">
    <name type="scientific">Marinomonas balearica</name>
    <dbReference type="NCBI Taxonomy" id="491947"/>
    <lineage>
        <taxon>Bacteria</taxon>
        <taxon>Pseudomonadati</taxon>
        <taxon>Pseudomonadota</taxon>
        <taxon>Gammaproteobacteria</taxon>
        <taxon>Oceanospirillales</taxon>
        <taxon>Oceanospirillaceae</taxon>
        <taxon>Marinomonas</taxon>
    </lineage>
</organism>
<dbReference type="Gene3D" id="2.160.10.10">
    <property type="entry name" value="Hexapeptide repeat proteins"/>
    <property type="match status" value="1"/>
</dbReference>
<dbReference type="Pfam" id="PF00132">
    <property type="entry name" value="Hexapep"/>
    <property type="match status" value="3"/>
</dbReference>
<comment type="caution">
    <text evidence="9">The sequence shown here is derived from an EMBL/GenBank/DDBJ whole genome shotgun (WGS) entry which is preliminary data.</text>
</comment>
<protein>
    <recommendedName>
        <fullName evidence="7">UDP-3-O-acylglucosamine N-acyltransferase</fullName>
        <ecNumber evidence="7">2.3.1.191</ecNumber>
    </recommendedName>
</protein>
<dbReference type="InterPro" id="IPR020573">
    <property type="entry name" value="UDP_GlcNAc_AcTrfase_non-rep"/>
</dbReference>
<keyword evidence="6 7" id="KW-0012">Acyltransferase</keyword>
<dbReference type="NCBIfam" id="TIGR01853">
    <property type="entry name" value="lipid_A_lpxD"/>
    <property type="match status" value="1"/>
</dbReference>
<evidence type="ECO:0000256" key="2">
    <source>
        <dbReference type="ARBA" id="ARBA00022556"/>
    </source>
</evidence>
<dbReference type="InterPro" id="IPR001451">
    <property type="entry name" value="Hexapep"/>
</dbReference>
<comment type="pathway">
    <text evidence="7">Bacterial outer membrane biogenesis; LPS lipid A biosynthesis.</text>
</comment>
<comment type="function">
    <text evidence="7">Catalyzes the N-acylation of UDP-3-O-acylglucosamine using 3-hydroxyacyl-ACP as the acyl donor. Is involved in the biosynthesis of lipid A, a phosphorylated glycolipid that anchors the lipopolysaccharide to the outer membrane of the cell.</text>
</comment>